<reference evidence="1" key="1">
    <citation type="submission" date="2020-08" db="EMBL/GenBank/DDBJ databases">
        <title>Multicomponent nature underlies the extraordinary mechanical properties of spider dragline silk.</title>
        <authorList>
            <person name="Kono N."/>
            <person name="Nakamura H."/>
            <person name="Mori M."/>
            <person name="Yoshida Y."/>
            <person name="Ohtoshi R."/>
            <person name="Malay A.D."/>
            <person name="Moran D.A.P."/>
            <person name="Tomita M."/>
            <person name="Numata K."/>
            <person name="Arakawa K."/>
        </authorList>
    </citation>
    <scope>NUCLEOTIDE SEQUENCE</scope>
</reference>
<gene>
    <name evidence="1" type="ORF">NPIL_84301</name>
</gene>
<proteinExistence type="predicted"/>
<dbReference type="OrthoDB" id="6424365at2759"/>
<sequence>MLLLAIGVFTQSEDDGGKAEFLAIRTCISQSGNQTLCDQFLECGYELPTPVAVADVTCIYTIHPRGPGNCSSHEELYGDTETRAKITACVDRTQTRTLTDEQNKQMEDFKQCVRNVGKACLEKN</sequence>
<keyword evidence="2" id="KW-1185">Reference proteome</keyword>
<accession>A0A8X6N7M7</accession>
<evidence type="ECO:0000313" key="2">
    <source>
        <dbReference type="Proteomes" id="UP000887013"/>
    </source>
</evidence>
<protein>
    <submittedName>
        <fullName evidence="1">Uncharacterized protein</fullName>
    </submittedName>
</protein>
<organism evidence="1 2">
    <name type="scientific">Nephila pilipes</name>
    <name type="common">Giant wood spider</name>
    <name type="synonym">Nephila maculata</name>
    <dbReference type="NCBI Taxonomy" id="299642"/>
    <lineage>
        <taxon>Eukaryota</taxon>
        <taxon>Metazoa</taxon>
        <taxon>Ecdysozoa</taxon>
        <taxon>Arthropoda</taxon>
        <taxon>Chelicerata</taxon>
        <taxon>Arachnida</taxon>
        <taxon>Araneae</taxon>
        <taxon>Araneomorphae</taxon>
        <taxon>Entelegynae</taxon>
        <taxon>Araneoidea</taxon>
        <taxon>Nephilidae</taxon>
        <taxon>Nephila</taxon>
    </lineage>
</organism>
<dbReference type="AlphaFoldDB" id="A0A8X6N7M7"/>
<dbReference type="EMBL" id="BMAW01006634">
    <property type="protein sequence ID" value="GFS99644.1"/>
    <property type="molecule type" value="Genomic_DNA"/>
</dbReference>
<dbReference type="Proteomes" id="UP000887013">
    <property type="component" value="Unassembled WGS sequence"/>
</dbReference>
<evidence type="ECO:0000313" key="1">
    <source>
        <dbReference type="EMBL" id="GFS99644.1"/>
    </source>
</evidence>
<name>A0A8X6N7M7_NEPPI</name>
<comment type="caution">
    <text evidence="1">The sequence shown here is derived from an EMBL/GenBank/DDBJ whole genome shotgun (WGS) entry which is preliminary data.</text>
</comment>